<dbReference type="EMBL" id="CP060780">
    <property type="protein sequence ID" value="QNP43060.1"/>
    <property type="molecule type" value="Genomic_DNA"/>
</dbReference>
<keyword evidence="1" id="KW-1133">Transmembrane helix</keyword>
<feature type="transmembrane region" description="Helical" evidence="1">
    <location>
        <begin position="40"/>
        <end position="63"/>
    </location>
</feature>
<keyword evidence="1" id="KW-0812">Transmembrane</keyword>
<keyword evidence="1" id="KW-0472">Membrane</keyword>
<sequence>MEYIDLVSIGSFLALFLGVLMLSGGLYARRRGRLHTRQGAAVLAGFTAVLGATFMAVALITFIQA</sequence>
<name>A0ABX6T026_9SPHN</name>
<evidence type="ECO:0000313" key="2">
    <source>
        <dbReference type="EMBL" id="QNP43060.1"/>
    </source>
</evidence>
<feature type="transmembrane region" description="Helical" evidence="1">
    <location>
        <begin position="6"/>
        <end position="28"/>
    </location>
</feature>
<organism evidence="2 3">
    <name type="scientific">Sphingomonas daechungensis</name>
    <dbReference type="NCBI Taxonomy" id="1176646"/>
    <lineage>
        <taxon>Bacteria</taxon>
        <taxon>Pseudomonadati</taxon>
        <taxon>Pseudomonadota</taxon>
        <taxon>Alphaproteobacteria</taxon>
        <taxon>Sphingomonadales</taxon>
        <taxon>Sphingomonadaceae</taxon>
        <taxon>Sphingomonas</taxon>
    </lineage>
</organism>
<protein>
    <recommendedName>
        <fullName evidence="4">PEP-CTERM protein-sorting domain-containing protein</fullName>
    </recommendedName>
</protein>
<proteinExistence type="predicted"/>
<evidence type="ECO:0008006" key="4">
    <source>
        <dbReference type="Google" id="ProtNLM"/>
    </source>
</evidence>
<dbReference type="Proteomes" id="UP000516134">
    <property type="component" value="Chromosome"/>
</dbReference>
<evidence type="ECO:0000256" key="1">
    <source>
        <dbReference type="SAM" id="Phobius"/>
    </source>
</evidence>
<evidence type="ECO:0000313" key="3">
    <source>
        <dbReference type="Proteomes" id="UP000516134"/>
    </source>
</evidence>
<reference evidence="2 3" key="1">
    <citation type="submission" date="2020-08" db="EMBL/GenBank/DDBJ databases">
        <title>Genome sequence of Sphingomonas daechungensis KACC 18115T.</title>
        <authorList>
            <person name="Hyun D.-W."/>
            <person name="Bae J.-W."/>
        </authorList>
    </citation>
    <scope>NUCLEOTIDE SEQUENCE [LARGE SCALE GENOMIC DNA]</scope>
    <source>
        <strain evidence="2 3">KACC 18115</strain>
    </source>
</reference>
<dbReference type="RefSeq" id="WP_187714490.1">
    <property type="nucleotide sequence ID" value="NZ_BAABJC010000001.1"/>
</dbReference>
<gene>
    <name evidence="2" type="ORF">H9L15_14015</name>
</gene>
<accession>A0ABX6T026</accession>
<keyword evidence="3" id="KW-1185">Reference proteome</keyword>